<dbReference type="InterPro" id="IPR008949">
    <property type="entry name" value="Isoprenoid_synthase_dom_sf"/>
</dbReference>
<evidence type="ECO:0000313" key="6">
    <source>
        <dbReference type="Proteomes" id="UP001396898"/>
    </source>
</evidence>
<gene>
    <name evidence="5" type="ORF">PG991_006646</name>
</gene>
<dbReference type="EC" id="4.2.3.-" evidence="4"/>
<protein>
    <recommendedName>
        <fullName evidence="4">Terpene synthase</fullName>
        <ecNumber evidence="4">4.2.3.-</ecNumber>
    </recommendedName>
</protein>
<proteinExistence type="inferred from homology"/>
<evidence type="ECO:0000256" key="4">
    <source>
        <dbReference type="RuleBase" id="RU366034"/>
    </source>
</evidence>
<name>A0ABR1S108_9PEZI</name>
<reference evidence="5 6" key="1">
    <citation type="submission" date="2023-01" db="EMBL/GenBank/DDBJ databases">
        <title>Analysis of 21 Apiospora genomes using comparative genomics revels a genus with tremendous synthesis potential of carbohydrate active enzymes and secondary metabolites.</title>
        <authorList>
            <person name="Sorensen T."/>
        </authorList>
    </citation>
    <scope>NUCLEOTIDE SEQUENCE [LARGE SCALE GENOMIC DNA]</scope>
    <source>
        <strain evidence="5 6">CBS 20057</strain>
    </source>
</reference>
<comment type="cofactor">
    <cofactor evidence="1 4">
        <name>Mg(2+)</name>
        <dbReference type="ChEBI" id="CHEBI:18420"/>
    </cofactor>
</comment>
<evidence type="ECO:0000256" key="2">
    <source>
        <dbReference type="ARBA" id="ARBA00006333"/>
    </source>
</evidence>
<dbReference type="Gene3D" id="1.10.600.10">
    <property type="entry name" value="Farnesyl Diphosphate Synthase"/>
    <property type="match status" value="1"/>
</dbReference>
<dbReference type="PANTHER" id="PTHR35201:SF4">
    <property type="entry name" value="BETA-PINACENE SYNTHASE-RELATED"/>
    <property type="match status" value="1"/>
</dbReference>
<dbReference type="InterPro" id="IPR034686">
    <property type="entry name" value="Terpene_cyclase-like_2"/>
</dbReference>
<organism evidence="5 6">
    <name type="scientific">Apiospora marii</name>
    <dbReference type="NCBI Taxonomy" id="335849"/>
    <lineage>
        <taxon>Eukaryota</taxon>
        <taxon>Fungi</taxon>
        <taxon>Dikarya</taxon>
        <taxon>Ascomycota</taxon>
        <taxon>Pezizomycotina</taxon>
        <taxon>Sordariomycetes</taxon>
        <taxon>Xylariomycetidae</taxon>
        <taxon>Amphisphaeriales</taxon>
        <taxon>Apiosporaceae</taxon>
        <taxon>Apiospora</taxon>
    </lineage>
</organism>
<dbReference type="Pfam" id="PF19086">
    <property type="entry name" value="Terpene_syn_C_2"/>
    <property type="match status" value="1"/>
</dbReference>
<accession>A0ABR1S108</accession>
<comment type="caution">
    <text evidence="5">The sequence shown here is derived from an EMBL/GenBank/DDBJ whole genome shotgun (WGS) entry which is preliminary data.</text>
</comment>
<keyword evidence="3 4" id="KW-0460">Magnesium</keyword>
<dbReference type="PANTHER" id="PTHR35201">
    <property type="entry name" value="TERPENE SYNTHASE"/>
    <property type="match status" value="1"/>
</dbReference>
<dbReference type="SUPFAM" id="SSF48576">
    <property type="entry name" value="Terpenoid synthases"/>
    <property type="match status" value="1"/>
</dbReference>
<dbReference type="SFLD" id="SFLDS00005">
    <property type="entry name" value="Isoprenoid_Synthase_Type_I"/>
    <property type="match status" value="1"/>
</dbReference>
<dbReference type="Proteomes" id="UP001396898">
    <property type="component" value="Unassembled WGS sequence"/>
</dbReference>
<dbReference type="SFLD" id="SFLDG01020">
    <property type="entry name" value="Terpene_Cyclase_Like_2"/>
    <property type="match status" value="1"/>
</dbReference>
<dbReference type="EMBL" id="JAQQWI010000008">
    <property type="protein sequence ID" value="KAK8023407.1"/>
    <property type="molecule type" value="Genomic_DNA"/>
</dbReference>
<keyword evidence="4" id="KW-0456">Lyase</keyword>
<keyword evidence="6" id="KW-1185">Reference proteome</keyword>
<evidence type="ECO:0000313" key="5">
    <source>
        <dbReference type="EMBL" id="KAK8023407.1"/>
    </source>
</evidence>
<evidence type="ECO:0000256" key="1">
    <source>
        <dbReference type="ARBA" id="ARBA00001946"/>
    </source>
</evidence>
<evidence type="ECO:0000256" key="3">
    <source>
        <dbReference type="ARBA" id="ARBA00022842"/>
    </source>
</evidence>
<comment type="similarity">
    <text evidence="2 4">Belongs to the terpene synthase family.</text>
</comment>
<sequence>MPSTDNRITIPDFMASWPSDRGWPWEARHHVDSDSIKAESEQWLRNYEGIDGKSVDKIIQGRFPDIACLIYGHQARDHCLLMAIIMLHFFVIDEVTDHDDEAAVRERAEAMTHALQRPGSLASLSPDNTWVGTRMAADITTRYRDAGTAASWKFYVDTFIDYMDGVADEAAARTQPILSRADYLALRTKTIGVLPGMAMVLIGCELRDGFLDLPVVKSLMGLTVLILIHQNDMYSFDKEQAKGEDGHNGVRVLMEERGCGVQAAMDSLGGETAGLVREFVRLCENLPVLDQETDRAHLRVLRDGCISWIVGMEVWSTQVTHRYGMQNLGADRSYIPAQC</sequence>
<keyword evidence="4" id="KW-0479">Metal-binding</keyword>